<evidence type="ECO:0000256" key="4">
    <source>
        <dbReference type="ARBA" id="ARBA00035178"/>
    </source>
</evidence>
<proteinExistence type="inferred from homology"/>
<dbReference type="NCBIfam" id="TIGR01031">
    <property type="entry name" value="rpmF_bact"/>
    <property type="match status" value="1"/>
</dbReference>
<dbReference type="HAMAP" id="MF_00340">
    <property type="entry name" value="Ribosomal_bL32"/>
    <property type="match status" value="1"/>
</dbReference>
<evidence type="ECO:0000256" key="2">
    <source>
        <dbReference type="ARBA" id="ARBA00022980"/>
    </source>
</evidence>
<comment type="caution">
    <text evidence="6">The sequence shown here is derived from an EMBL/GenBank/DDBJ whole genome shotgun (WGS) entry which is preliminary data.</text>
</comment>
<dbReference type="GO" id="GO:0003735">
    <property type="term" value="F:structural constituent of ribosome"/>
    <property type="evidence" value="ECO:0007669"/>
    <property type="project" value="InterPro"/>
</dbReference>
<evidence type="ECO:0000256" key="5">
    <source>
        <dbReference type="HAMAP-Rule" id="MF_00340"/>
    </source>
</evidence>
<sequence>MRRSHQALRVEAHAECANCGEMKRPHHVCSHCGHYDGREVVSAEGRALKTAVRA</sequence>
<dbReference type="GO" id="GO:0015934">
    <property type="term" value="C:large ribosomal subunit"/>
    <property type="evidence" value="ECO:0007669"/>
    <property type="project" value="InterPro"/>
</dbReference>
<dbReference type="InterPro" id="IPR002677">
    <property type="entry name" value="Ribosomal_bL32"/>
</dbReference>
<name>A0A7U7G5V4_9PROT</name>
<dbReference type="PANTHER" id="PTHR35534:SF1">
    <property type="entry name" value="LARGE RIBOSOMAL SUBUNIT PROTEIN BL32"/>
    <property type="match status" value="1"/>
</dbReference>
<dbReference type="Proteomes" id="UP000027590">
    <property type="component" value="Unassembled WGS sequence"/>
</dbReference>
<dbReference type="InterPro" id="IPR011332">
    <property type="entry name" value="Ribosomal_zn-bd"/>
</dbReference>
<reference evidence="6 7" key="2">
    <citation type="journal article" date="2014" name="PLoS ONE">
        <title>Evolution of mitochondria reconstructed from the energy metabolism of living bacteria.</title>
        <authorList>
            <person name="Degli Esposti M."/>
            <person name="Chouaia B."/>
            <person name="Comandatore F."/>
            <person name="Crotti E."/>
            <person name="Sassera D."/>
            <person name="Lievens P.M."/>
            <person name="Daffonchio D."/>
            <person name="Bandi C."/>
        </authorList>
    </citation>
    <scope>NUCLEOTIDE SEQUENCE [LARGE SCALE GENOMIC DNA]</scope>
    <source>
        <strain evidence="7">AM169</strain>
    </source>
</reference>
<evidence type="ECO:0000256" key="1">
    <source>
        <dbReference type="ARBA" id="ARBA00008560"/>
    </source>
</evidence>
<dbReference type="PANTHER" id="PTHR35534">
    <property type="entry name" value="50S RIBOSOMAL PROTEIN L32"/>
    <property type="match status" value="1"/>
</dbReference>
<evidence type="ECO:0000313" key="7">
    <source>
        <dbReference type="Proteomes" id="UP000027590"/>
    </source>
</evidence>
<dbReference type="AlphaFoldDB" id="A0A7U7G5V4"/>
<dbReference type="Pfam" id="PF01783">
    <property type="entry name" value="Ribosomal_L32p"/>
    <property type="match status" value="1"/>
</dbReference>
<accession>A0A7U7G5V4</accession>
<reference evidence="6 7" key="1">
    <citation type="journal article" date="2014" name="Genome Biol. Evol.">
        <title>Acetic acid bacteria genomes reveal functional traits for adaptation to life in insect guts.</title>
        <authorList>
            <person name="Chouaia B."/>
            <person name="Gaiarsa S."/>
            <person name="Crotti E."/>
            <person name="Comandatore F."/>
            <person name="Degli Esposti M."/>
            <person name="Ricci I."/>
            <person name="Alma A."/>
            <person name="Favia G."/>
            <person name="Bandi C."/>
            <person name="Daffonchio D."/>
        </authorList>
    </citation>
    <scope>NUCLEOTIDE SEQUENCE [LARGE SCALE GENOMIC DNA]</scope>
    <source>
        <strain evidence="7">AM169</strain>
    </source>
</reference>
<dbReference type="GO" id="GO:0006412">
    <property type="term" value="P:translation"/>
    <property type="evidence" value="ECO:0007669"/>
    <property type="project" value="UniProtKB-UniRule"/>
</dbReference>
<dbReference type="EMBL" id="CBLY010000006">
    <property type="protein sequence ID" value="CDG33671.1"/>
    <property type="molecule type" value="Genomic_DNA"/>
</dbReference>
<organism evidence="6 7">
    <name type="scientific">Parasaccharibacter apium</name>
    <dbReference type="NCBI Taxonomy" id="1510841"/>
    <lineage>
        <taxon>Bacteria</taxon>
        <taxon>Pseudomonadati</taxon>
        <taxon>Pseudomonadota</taxon>
        <taxon>Alphaproteobacteria</taxon>
        <taxon>Acetobacterales</taxon>
        <taxon>Acetobacteraceae</taxon>
        <taxon>Parasaccharibacter</taxon>
    </lineage>
</organism>
<evidence type="ECO:0000256" key="3">
    <source>
        <dbReference type="ARBA" id="ARBA00023274"/>
    </source>
</evidence>
<dbReference type="InterPro" id="IPR044957">
    <property type="entry name" value="Ribosomal_bL32_bact"/>
</dbReference>
<keyword evidence="3 5" id="KW-0687">Ribonucleoprotein</keyword>
<dbReference type="SUPFAM" id="SSF57829">
    <property type="entry name" value="Zn-binding ribosomal proteins"/>
    <property type="match status" value="1"/>
</dbReference>
<gene>
    <name evidence="5" type="primary">rpmF</name>
    <name evidence="6" type="ORF">SACS_0933</name>
</gene>
<evidence type="ECO:0000313" key="6">
    <source>
        <dbReference type="EMBL" id="CDG33671.1"/>
    </source>
</evidence>
<protein>
    <recommendedName>
        <fullName evidence="4 5">Large ribosomal subunit protein bL32</fullName>
    </recommendedName>
</protein>
<comment type="similarity">
    <text evidence="1 5">Belongs to the bacterial ribosomal protein bL32 family.</text>
</comment>
<keyword evidence="2 5" id="KW-0689">Ribosomal protein</keyword>